<reference evidence="11" key="1">
    <citation type="submission" date="2021-01" db="EMBL/GenBank/DDBJ databases">
        <authorList>
            <person name="Eckstrom K.M.E."/>
        </authorList>
    </citation>
    <scope>NUCLEOTIDE SEQUENCE</scope>
    <source>
        <strain evidence="11">UVCC 0001</strain>
    </source>
</reference>
<evidence type="ECO:0000313" key="11">
    <source>
        <dbReference type="EMBL" id="KAK2078246.1"/>
    </source>
</evidence>
<dbReference type="EMBL" id="JASFZW010000005">
    <property type="protein sequence ID" value="KAK2078246.1"/>
    <property type="molecule type" value="Genomic_DNA"/>
</dbReference>
<keyword evidence="4 9" id="KW-0812">Transmembrane</keyword>
<comment type="similarity">
    <text evidence="2">Belongs to the peptidase S54 family.</text>
</comment>
<comment type="subcellular location">
    <subcellularLocation>
        <location evidence="1">Membrane</location>
        <topology evidence="1">Multi-pass membrane protein</topology>
    </subcellularLocation>
</comment>
<gene>
    <name evidence="11" type="ORF">QBZ16_004115</name>
</gene>
<evidence type="ECO:0000259" key="10">
    <source>
        <dbReference type="Pfam" id="PF01694"/>
    </source>
</evidence>
<evidence type="ECO:0000313" key="12">
    <source>
        <dbReference type="Proteomes" id="UP001255856"/>
    </source>
</evidence>
<comment type="caution">
    <text evidence="11">The sequence shown here is derived from an EMBL/GenBank/DDBJ whole genome shotgun (WGS) entry which is preliminary data.</text>
</comment>
<keyword evidence="5" id="KW-0378">Hydrolase</keyword>
<evidence type="ECO:0000256" key="5">
    <source>
        <dbReference type="ARBA" id="ARBA00022801"/>
    </source>
</evidence>
<evidence type="ECO:0000256" key="1">
    <source>
        <dbReference type="ARBA" id="ARBA00004141"/>
    </source>
</evidence>
<evidence type="ECO:0000256" key="2">
    <source>
        <dbReference type="ARBA" id="ARBA00009045"/>
    </source>
</evidence>
<dbReference type="GO" id="GO:0016020">
    <property type="term" value="C:membrane"/>
    <property type="evidence" value="ECO:0007669"/>
    <property type="project" value="UniProtKB-SubCell"/>
</dbReference>
<organism evidence="11 12">
    <name type="scientific">Prototheca wickerhamii</name>
    <dbReference type="NCBI Taxonomy" id="3111"/>
    <lineage>
        <taxon>Eukaryota</taxon>
        <taxon>Viridiplantae</taxon>
        <taxon>Chlorophyta</taxon>
        <taxon>core chlorophytes</taxon>
        <taxon>Trebouxiophyceae</taxon>
        <taxon>Chlorellales</taxon>
        <taxon>Chlorellaceae</taxon>
        <taxon>Prototheca</taxon>
    </lineage>
</organism>
<evidence type="ECO:0000256" key="6">
    <source>
        <dbReference type="ARBA" id="ARBA00022989"/>
    </source>
</evidence>
<dbReference type="Proteomes" id="UP001255856">
    <property type="component" value="Unassembled WGS sequence"/>
</dbReference>
<keyword evidence="12" id="KW-1185">Reference proteome</keyword>
<dbReference type="SUPFAM" id="SSF144091">
    <property type="entry name" value="Rhomboid-like"/>
    <property type="match status" value="1"/>
</dbReference>
<sequence>MQLWRILSSFLFHGSLVHLAFNMVAFAGIGPMLERGLGSFQLLWLILLLGVVGNALYSAAGVVLSAAPLLGRLRLGNECVVGFSGVLFGLIPVETAVRAVRSYSVLGLVSVPAAAYPWLLLAACQLLVRNVSFLGHLCGLLVGLLVAHGRVPFLFPDAASIMTRADPALEGPLPNYILFAGEGLSSSQQLLRGLTASRPQGMDLPTLFGGASSENGRLAEFWRGLWQPFPSWITPGTAPAPPPALRQEFADRGQAPRTDLPSPAAAAATAALARASSGAKRGEAR</sequence>
<protein>
    <recommendedName>
        <fullName evidence="10">Peptidase S54 rhomboid domain-containing protein</fullName>
    </recommendedName>
</protein>
<feature type="transmembrane region" description="Helical" evidence="9">
    <location>
        <begin position="105"/>
        <end position="128"/>
    </location>
</feature>
<dbReference type="Gene3D" id="1.20.1540.10">
    <property type="entry name" value="Rhomboid-like"/>
    <property type="match status" value="1"/>
</dbReference>
<feature type="region of interest" description="Disordered" evidence="8">
    <location>
        <begin position="236"/>
        <end position="285"/>
    </location>
</feature>
<keyword evidence="7 9" id="KW-0472">Membrane</keyword>
<evidence type="ECO:0000256" key="9">
    <source>
        <dbReference type="SAM" id="Phobius"/>
    </source>
</evidence>
<dbReference type="InterPro" id="IPR022764">
    <property type="entry name" value="Peptidase_S54_rhomboid_dom"/>
</dbReference>
<evidence type="ECO:0000256" key="8">
    <source>
        <dbReference type="SAM" id="MobiDB-lite"/>
    </source>
</evidence>
<feature type="transmembrane region" description="Helical" evidence="9">
    <location>
        <begin position="42"/>
        <end position="69"/>
    </location>
</feature>
<accession>A0AAD9IGX8</accession>
<feature type="compositionally biased region" description="Low complexity" evidence="8">
    <location>
        <begin position="262"/>
        <end position="279"/>
    </location>
</feature>
<feature type="transmembrane region" description="Helical" evidence="9">
    <location>
        <begin position="75"/>
        <end position="93"/>
    </location>
</feature>
<keyword evidence="3" id="KW-0645">Protease</keyword>
<dbReference type="PANTHER" id="PTHR43066:SF1">
    <property type="entry name" value="RHOMBOID PROTEIN 2"/>
    <property type="match status" value="1"/>
</dbReference>
<proteinExistence type="inferred from homology"/>
<dbReference type="Pfam" id="PF01694">
    <property type="entry name" value="Rhomboid"/>
    <property type="match status" value="1"/>
</dbReference>
<dbReference type="InterPro" id="IPR035952">
    <property type="entry name" value="Rhomboid-like_sf"/>
</dbReference>
<dbReference type="GO" id="GO:0006508">
    <property type="term" value="P:proteolysis"/>
    <property type="evidence" value="ECO:0007669"/>
    <property type="project" value="UniProtKB-KW"/>
</dbReference>
<evidence type="ECO:0000256" key="3">
    <source>
        <dbReference type="ARBA" id="ARBA00022670"/>
    </source>
</evidence>
<keyword evidence="6 9" id="KW-1133">Transmembrane helix</keyword>
<evidence type="ECO:0000256" key="7">
    <source>
        <dbReference type="ARBA" id="ARBA00023136"/>
    </source>
</evidence>
<name>A0AAD9IGX8_PROWI</name>
<feature type="transmembrane region" description="Helical" evidence="9">
    <location>
        <begin position="134"/>
        <end position="155"/>
    </location>
</feature>
<evidence type="ECO:0000256" key="4">
    <source>
        <dbReference type="ARBA" id="ARBA00022692"/>
    </source>
</evidence>
<feature type="transmembrane region" description="Helical" evidence="9">
    <location>
        <begin position="6"/>
        <end position="30"/>
    </location>
</feature>
<feature type="domain" description="Peptidase S54 rhomboid" evidence="10">
    <location>
        <begin position="2"/>
        <end position="147"/>
    </location>
</feature>
<dbReference type="PANTHER" id="PTHR43066">
    <property type="entry name" value="RHOMBOID-RELATED PROTEIN"/>
    <property type="match status" value="1"/>
</dbReference>
<dbReference type="GO" id="GO:0004252">
    <property type="term" value="F:serine-type endopeptidase activity"/>
    <property type="evidence" value="ECO:0007669"/>
    <property type="project" value="InterPro"/>
</dbReference>
<dbReference type="AlphaFoldDB" id="A0AAD9IGX8"/>